<name>A0A428MJ48_9BACT</name>
<dbReference type="EMBL" id="RSDW01000001">
    <property type="protein sequence ID" value="RSL16935.1"/>
    <property type="molecule type" value="Genomic_DNA"/>
</dbReference>
<evidence type="ECO:0000313" key="2">
    <source>
        <dbReference type="EMBL" id="RSL16935.1"/>
    </source>
</evidence>
<sequence>MKGALTTLFVVVCSTVAIAHAERPFEDGIKPTQLAQIAQMLPGAPIYSIRLFREKNNGRISATVLTASKKTGWQIVLISPQGLDRYRKSWVSAKLPESFAVSSPEALRTYGLTDQEGIVFAGCAPHMCPDIFSAMLYVPTQHRAFSGTCDNGETTYSFMPTAALQGYKTALDDILQEIDRHGTQHACSSGTREKEK</sequence>
<dbReference type="RefSeq" id="WP_125485485.1">
    <property type="nucleotide sequence ID" value="NZ_RSDW01000001.1"/>
</dbReference>
<protein>
    <submittedName>
        <fullName evidence="2">Uncharacterized protein</fullName>
    </submittedName>
</protein>
<feature type="chain" id="PRO_5019005162" evidence="1">
    <location>
        <begin position="20"/>
        <end position="196"/>
    </location>
</feature>
<evidence type="ECO:0000256" key="1">
    <source>
        <dbReference type="SAM" id="SignalP"/>
    </source>
</evidence>
<feature type="signal peptide" evidence="1">
    <location>
        <begin position="1"/>
        <end position="19"/>
    </location>
</feature>
<keyword evidence="1" id="KW-0732">Signal</keyword>
<keyword evidence="3" id="KW-1185">Reference proteome</keyword>
<accession>A0A428MJ48</accession>
<comment type="caution">
    <text evidence="2">The sequence shown here is derived from an EMBL/GenBank/DDBJ whole genome shotgun (WGS) entry which is preliminary data.</text>
</comment>
<reference evidence="2 3" key="1">
    <citation type="submission" date="2018-12" db="EMBL/GenBank/DDBJ databases">
        <title>Sequencing of bacterial isolates from soil warming experiment in Harvard Forest, Massachusetts, USA.</title>
        <authorList>
            <person name="Deangelis K."/>
        </authorList>
    </citation>
    <scope>NUCLEOTIDE SEQUENCE [LARGE SCALE GENOMIC DNA]</scope>
    <source>
        <strain evidence="2 3">EB153</strain>
    </source>
</reference>
<proteinExistence type="predicted"/>
<organism evidence="2 3">
    <name type="scientific">Edaphobacter aggregans</name>
    <dbReference type="NCBI Taxonomy" id="570835"/>
    <lineage>
        <taxon>Bacteria</taxon>
        <taxon>Pseudomonadati</taxon>
        <taxon>Acidobacteriota</taxon>
        <taxon>Terriglobia</taxon>
        <taxon>Terriglobales</taxon>
        <taxon>Acidobacteriaceae</taxon>
        <taxon>Edaphobacter</taxon>
    </lineage>
</organism>
<dbReference type="AlphaFoldDB" id="A0A428MJ48"/>
<evidence type="ECO:0000313" key="3">
    <source>
        <dbReference type="Proteomes" id="UP000269669"/>
    </source>
</evidence>
<dbReference type="Proteomes" id="UP000269669">
    <property type="component" value="Unassembled WGS sequence"/>
</dbReference>
<gene>
    <name evidence="2" type="ORF">EDE15_2462</name>
</gene>